<dbReference type="STRING" id="1121322.SAMN02745136_02375"/>
<proteinExistence type="predicted"/>
<keyword evidence="3" id="KW-1185">Reference proteome</keyword>
<evidence type="ECO:0000313" key="3">
    <source>
        <dbReference type="Proteomes" id="UP000184386"/>
    </source>
</evidence>
<evidence type="ECO:0000313" key="2">
    <source>
        <dbReference type="EMBL" id="SHK38687.1"/>
    </source>
</evidence>
<accession>A0A1M6S2E8</accession>
<sequence length="154" mass="17818">MSEETKTLAAKLFNDVWALMDKEVRTEEENYLMVHMAHASLYHWMQAGTPHNVYTGEWQISRVYALIGNFDSCLYHGKRALHLCEVNGFGGFDLAYAYEALTRAYLVKGNKSECTKYLEQALKEAEKVENKEDKELLAKDLDELQNKIIIQFMN</sequence>
<dbReference type="Proteomes" id="UP000184386">
    <property type="component" value="Unassembled WGS sequence"/>
</dbReference>
<dbReference type="OrthoDB" id="1952168at2"/>
<dbReference type="Gene3D" id="1.25.40.10">
    <property type="entry name" value="Tetratricopeptide repeat domain"/>
    <property type="match status" value="1"/>
</dbReference>
<keyword evidence="1" id="KW-0175">Coiled coil</keyword>
<reference evidence="2 3" key="1">
    <citation type="submission" date="2016-11" db="EMBL/GenBank/DDBJ databases">
        <authorList>
            <person name="Jaros S."/>
            <person name="Januszkiewicz K."/>
            <person name="Wedrychowicz H."/>
        </authorList>
    </citation>
    <scope>NUCLEOTIDE SEQUENCE [LARGE SCALE GENOMIC DNA]</scope>
    <source>
        <strain evidence="2 3">DSM 15929</strain>
    </source>
</reference>
<protein>
    <submittedName>
        <fullName evidence="2">Uncharacterized protein</fullName>
    </submittedName>
</protein>
<organism evidence="2 3">
    <name type="scientific">Anaerocolumna jejuensis DSM 15929</name>
    <dbReference type="NCBI Taxonomy" id="1121322"/>
    <lineage>
        <taxon>Bacteria</taxon>
        <taxon>Bacillati</taxon>
        <taxon>Bacillota</taxon>
        <taxon>Clostridia</taxon>
        <taxon>Lachnospirales</taxon>
        <taxon>Lachnospiraceae</taxon>
        <taxon>Anaerocolumna</taxon>
    </lineage>
</organism>
<dbReference type="SUPFAM" id="SSF48452">
    <property type="entry name" value="TPR-like"/>
    <property type="match status" value="1"/>
</dbReference>
<gene>
    <name evidence="2" type="ORF">SAMN02745136_02375</name>
</gene>
<dbReference type="InterPro" id="IPR011990">
    <property type="entry name" value="TPR-like_helical_dom_sf"/>
</dbReference>
<evidence type="ECO:0000256" key="1">
    <source>
        <dbReference type="SAM" id="Coils"/>
    </source>
</evidence>
<dbReference type="RefSeq" id="WP_073276082.1">
    <property type="nucleotide sequence ID" value="NZ_FRAC01000011.1"/>
</dbReference>
<name>A0A1M6S2E8_9FIRM</name>
<dbReference type="EMBL" id="FRAC01000011">
    <property type="protein sequence ID" value="SHK38687.1"/>
    <property type="molecule type" value="Genomic_DNA"/>
</dbReference>
<feature type="coiled-coil region" evidence="1">
    <location>
        <begin position="111"/>
        <end position="147"/>
    </location>
</feature>
<dbReference type="AlphaFoldDB" id="A0A1M6S2E8"/>